<dbReference type="Gene3D" id="3.40.390.10">
    <property type="entry name" value="Collagenase (Catalytic Domain)"/>
    <property type="match status" value="1"/>
</dbReference>
<keyword evidence="5 7" id="KW-0862">Zinc</keyword>
<dbReference type="PANTHER" id="PTHR11804">
    <property type="entry name" value="PROTEASE M3 THIMET OLIGOPEPTIDASE-RELATED"/>
    <property type="match status" value="1"/>
</dbReference>
<dbReference type="GO" id="GO:0006508">
    <property type="term" value="P:proteolysis"/>
    <property type="evidence" value="ECO:0007669"/>
    <property type="project" value="UniProtKB-KW"/>
</dbReference>
<dbReference type="InterPro" id="IPR001567">
    <property type="entry name" value="Pept_M3A_M3B_dom"/>
</dbReference>
<dbReference type="Gene3D" id="1.10.1370.10">
    <property type="entry name" value="Neurolysin, domain 3"/>
    <property type="match status" value="1"/>
</dbReference>
<evidence type="ECO:0000256" key="5">
    <source>
        <dbReference type="ARBA" id="ARBA00022833"/>
    </source>
</evidence>
<proteinExistence type="inferred from homology"/>
<keyword evidence="2 7" id="KW-0645">Protease</keyword>
<dbReference type="GO" id="GO:0004222">
    <property type="term" value="F:metalloendopeptidase activity"/>
    <property type="evidence" value="ECO:0007669"/>
    <property type="project" value="InterPro"/>
</dbReference>
<evidence type="ECO:0000256" key="1">
    <source>
        <dbReference type="ARBA" id="ARBA00006040"/>
    </source>
</evidence>
<dbReference type="Proteomes" id="UP001359886">
    <property type="component" value="Unassembled WGS sequence"/>
</dbReference>
<dbReference type="Gene3D" id="1.20.1050.40">
    <property type="entry name" value="Endopeptidase. Chain P, domain 1"/>
    <property type="match status" value="1"/>
</dbReference>
<protein>
    <submittedName>
        <fullName evidence="9">M3 family metallopeptidase</fullName>
        <ecNumber evidence="9">3.4.24.-</ecNumber>
    </submittedName>
</protein>
<dbReference type="EMBL" id="JAZHOG010000002">
    <property type="protein sequence ID" value="MEJ8566733.1"/>
    <property type="molecule type" value="Genomic_DNA"/>
</dbReference>
<dbReference type="InterPro" id="IPR045090">
    <property type="entry name" value="Pept_M3A_M3B"/>
</dbReference>
<comment type="cofactor">
    <cofactor evidence="7">
        <name>Zn(2+)</name>
        <dbReference type="ChEBI" id="CHEBI:29105"/>
    </cofactor>
    <text evidence="7">Binds 1 zinc ion.</text>
</comment>
<evidence type="ECO:0000256" key="2">
    <source>
        <dbReference type="ARBA" id="ARBA00022670"/>
    </source>
</evidence>
<evidence type="ECO:0000313" key="10">
    <source>
        <dbReference type="Proteomes" id="UP001359886"/>
    </source>
</evidence>
<gene>
    <name evidence="9" type="ORF">V3330_03745</name>
</gene>
<dbReference type="RefSeq" id="WP_354694055.1">
    <property type="nucleotide sequence ID" value="NZ_JAZHOG010000002.1"/>
</dbReference>
<dbReference type="GO" id="GO:0046872">
    <property type="term" value="F:metal ion binding"/>
    <property type="evidence" value="ECO:0007669"/>
    <property type="project" value="UniProtKB-UniRule"/>
</dbReference>
<keyword evidence="6 7" id="KW-0482">Metalloprotease</keyword>
<dbReference type="SUPFAM" id="SSF55486">
    <property type="entry name" value="Metalloproteases ('zincins'), catalytic domain"/>
    <property type="match status" value="1"/>
</dbReference>
<reference evidence="9 10" key="1">
    <citation type="submission" date="2024-02" db="EMBL/GenBank/DDBJ databases">
        <title>A novel Wenzhouxiangellaceae bacterium, isolated from coastal sediments.</title>
        <authorList>
            <person name="Du Z.-J."/>
            <person name="Ye Y.-Q."/>
            <person name="Zhang X.-Y."/>
        </authorList>
    </citation>
    <scope>NUCLEOTIDE SEQUENCE [LARGE SCALE GENOMIC DNA]</scope>
    <source>
        <strain evidence="9 10">CH-27</strain>
    </source>
</reference>
<evidence type="ECO:0000256" key="4">
    <source>
        <dbReference type="ARBA" id="ARBA00022801"/>
    </source>
</evidence>
<organism evidence="9 10">
    <name type="scientific">Elongatibacter sediminis</name>
    <dbReference type="NCBI Taxonomy" id="3119006"/>
    <lineage>
        <taxon>Bacteria</taxon>
        <taxon>Pseudomonadati</taxon>
        <taxon>Pseudomonadota</taxon>
        <taxon>Gammaproteobacteria</taxon>
        <taxon>Chromatiales</taxon>
        <taxon>Wenzhouxiangellaceae</taxon>
        <taxon>Elongatibacter</taxon>
    </lineage>
</organism>
<keyword evidence="3 7" id="KW-0479">Metal-binding</keyword>
<dbReference type="CDD" id="cd06455">
    <property type="entry name" value="M3A_TOP"/>
    <property type="match status" value="1"/>
</dbReference>
<dbReference type="AlphaFoldDB" id="A0AAW9RF80"/>
<comment type="similarity">
    <text evidence="1 7">Belongs to the peptidase M3 family.</text>
</comment>
<keyword evidence="10" id="KW-1185">Reference proteome</keyword>
<dbReference type="InterPro" id="IPR024077">
    <property type="entry name" value="Neurolysin/TOP_dom2"/>
</dbReference>
<comment type="caution">
    <text evidence="9">The sequence shown here is derived from an EMBL/GenBank/DDBJ whole genome shotgun (WGS) entry which is preliminary data.</text>
</comment>
<accession>A0AAW9RF80</accession>
<dbReference type="PROSITE" id="PS51257">
    <property type="entry name" value="PROKAR_LIPOPROTEIN"/>
    <property type="match status" value="1"/>
</dbReference>
<evidence type="ECO:0000259" key="8">
    <source>
        <dbReference type="Pfam" id="PF01432"/>
    </source>
</evidence>
<dbReference type="GO" id="GO:0006518">
    <property type="term" value="P:peptide metabolic process"/>
    <property type="evidence" value="ECO:0007669"/>
    <property type="project" value="TreeGrafter"/>
</dbReference>
<evidence type="ECO:0000256" key="7">
    <source>
        <dbReference type="RuleBase" id="RU003435"/>
    </source>
</evidence>
<dbReference type="Pfam" id="PF01432">
    <property type="entry name" value="Peptidase_M3"/>
    <property type="match status" value="1"/>
</dbReference>
<evidence type="ECO:0000313" key="9">
    <source>
        <dbReference type="EMBL" id="MEJ8566733.1"/>
    </source>
</evidence>
<evidence type="ECO:0000256" key="6">
    <source>
        <dbReference type="ARBA" id="ARBA00023049"/>
    </source>
</evidence>
<keyword evidence="4 7" id="KW-0378">Hydrolase</keyword>
<name>A0AAW9RF80_9GAMM</name>
<dbReference type="EC" id="3.4.24.-" evidence="9"/>
<feature type="domain" description="Peptidase M3A/M3B catalytic" evidence="8">
    <location>
        <begin position="249"/>
        <end position="681"/>
    </location>
</feature>
<dbReference type="InterPro" id="IPR024080">
    <property type="entry name" value="Neurolysin/TOP_N"/>
</dbReference>
<evidence type="ECO:0000256" key="3">
    <source>
        <dbReference type="ARBA" id="ARBA00022723"/>
    </source>
</evidence>
<sequence length="692" mass="78320">MNKSSICLFAAALLLLVACGPRDDQDTTIPVAETAEPAPSLPVDYRLQNLDELGTAESLEAACEAEIEALRSGITALESFSAEPDAENYLEPLNSVMVNAYNMVLAAGLLAAVHPDKDVRGAGDACNQDMSGVLSDYSLSRPIYDRISRVDTAGLDADSQRFVEKMRQNFRLAGVDRDDATRARIRELNEEITAAGQEFDRNILEAVNVLELESTDQLAGLPQDYIDAHPPGEDGKIRITTQYPDLFPFMSYAEDDELRRQLSVLYSTRAYPDNEAVLQRLLTLRHEFATLLGYDNYAQWVTADKMVGSPQRVEGFLEELAGYTTEPQQREYEMLLARLRQDQPDAERVEPWQRAYLMEKIKSEQFQVDSKEIRQYFNYSATRDGILQLVQDLFQVEFRPWDASAWSEEVEAYELWDGERLVGRFFLDMHPREGKYQHAAVFPIQIGISGEQVPVASLVCNFPVGEGLMQHSQVQTFLHEFGHLIHNLFAGDHAWYEITGINTEWDFVEAPSQMLQEWVWDYDTIAPFAHNADGEPIPRDLLERMEAARDFGLGLGTRRQLSFAALSLGIYNRDPQGLDLKEFSDEIVRHYTPFEPLEQDHFYASFGHLNGYSAIYYTYQWSLAIASDMFTRFEQEGLRNVETAGDYRDAILSQGGSRPAADLVTDFLGREISFKPYAERLSRAGLPATVTE</sequence>
<dbReference type="InterPro" id="IPR024079">
    <property type="entry name" value="MetalloPept_cat_dom_sf"/>
</dbReference>
<dbReference type="PANTHER" id="PTHR11804:SF84">
    <property type="entry name" value="SACCHAROLYSIN"/>
    <property type="match status" value="1"/>
</dbReference>